<dbReference type="PRINTS" id="PR00332">
    <property type="entry name" value="HISTRIAD"/>
</dbReference>
<protein>
    <submittedName>
        <fullName evidence="5">Histidine triad nucleotide-binding protein</fullName>
    </submittedName>
</protein>
<gene>
    <name evidence="5" type="ORF">MFMK1_001074</name>
</gene>
<feature type="short sequence motif" description="Histidine triad motif" evidence="2 3">
    <location>
        <begin position="98"/>
        <end position="102"/>
    </location>
</feature>
<feature type="active site" description="Tele-AMP-histidine intermediate" evidence="1">
    <location>
        <position position="100"/>
    </location>
</feature>
<sequence>MSDCLFCKIVAKEIPAEIVYEDDQVIAFKDINPVTPVHILLIPKKHISDLTAIESEDKELIGHLHLTAVKVAEKIGIAKDGFRLVNNCKEYGGQVVYHLHFHLLGGKQLGTRPSA</sequence>
<dbReference type="SUPFAM" id="SSF54197">
    <property type="entry name" value="HIT-like"/>
    <property type="match status" value="1"/>
</dbReference>
<feature type="domain" description="HIT" evidence="4">
    <location>
        <begin position="5"/>
        <end position="114"/>
    </location>
</feature>
<evidence type="ECO:0000256" key="1">
    <source>
        <dbReference type="PIRSR" id="PIRSR601310-1"/>
    </source>
</evidence>
<dbReference type="RefSeq" id="WP_366924122.1">
    <property type="nucleotide sequence ID" value="NZ_CP121694.1"/>
</dbReference>
<dbReference type="PANTHER" id="PTHR23089">
    <property type="entry name" value="HISTIDINE TRIAD HIT PROTEIN"/>
    <property type="match status" value="1"/>
</dbReference>
<evidence type="ECO:0000313" key="6">
    <source>
        <dbReference type="Proteomes" id="UP001329915"/>
    </source>
</evidence>
<dbReference type="CDD" id="cd01276">
    <property type="entry name" value="PKCI_related"/>
    <property type="match status" value="1"/>
</dbReference>
<evidence type="ECO:0000256" key="3">
    <source>
        <dbReference type="PROSITE-ProRule" id="PRU00464"/>
    </source>
</evidence>
<dbReference type="InterPro" id="IPR019808">
    <property type="entry name" value="Histidine_triad_CS"/>
</dbReference>
<dbReference type="Gene3D" id="3.30.428.10">
    <property type="entry name" value="HIT-like"/>
    <property type="match status" value="1"/>
</dbReference>
<evidence type="ECO:0000256" key="2">
    <source>
        <dbReference type="PIRSR" id="PIRSR601310-3"/>
    </source>
</evidence>
<keyword evidence="6" id="KW-1185">Reference proteome</keyword>
<proteinExistence type="predicted"/>
<dbReference type="InterPro" id="IPR011146">
    <property type="entry name" value="HIT-like"/>
</dbReference>
<dbReference type="EMBL" id="CP121694">
    <property type="protein sequence ID" value="WRO21271.1"/>
    <property type="molecule type" value="Genomic_DNA"/>
</dbReference>
<dbReference type="PROSITE" id="PS00892">
    <property type="entry name" value="HIT_1"/>
    <property type="match status" value="1"/>
</dbReference>
<dbReference type="KEGG" id="dbc:MFMK1_001074"/>
<dbReference type="PROSITE" id="PS51084">
    <property type="entry name" value="HIT_2"/>
    <property type="match status" value="1"/>
</dbReference>
<dbReference type="Proteomes" id="UP001329915">
    <property type="component" value="Chromosome"/>
</dbReference>
<reference evidence="5 6" key="1">
    <citation type="submission" date="2023-04" db="EMBL/GenBank/DDBJ databases">
        <authorList>
            <person name="Hsu D."/>
        </authorList>
    </citation>
    <scope>NUCLEOTIDE SEQUENCE [LARGE SCALE GENOMIC DNA]</scope>
    <source>
        <strain evidence="5 6">MK1</strain>
    </source>
</reference>
<evidence type="ECO:0000259" key="4">
    <source>
        <dbReference type="PROSITE" id="PS51084"/>
    </source>
</evidence>
<dbReference type="InterPro" id="IPR001310">
    <property type="entry name" value="Histidine_triad_HIT"/>
</dbReference>
<dbReference type="InterPro" id="IPR036265">
    <property type="entry name" value="HIT-like_sf"/>
</dbReference>
<organism evidence="5 6">
    <name type="scientific">Metallumcola ferriviriculae</name>
    <dbReference type="NCBI Taxonomy" id="3039180"/>
    <lineage>
        <taxon>Bacteria</taxon>
        <taxon>Bacillati</taxon>
        <taxon>Bacillota</taxon>
        <taxon>Clostridia</taxon>
        <taxon>Neomoorellales</taxon>
        <taxon>Desulfitibacteraceae</taxon>
        <taxon>Metallumcola</taxon>
    </lineage>
</organism>
<dbReference type="Pfam" id="PF01230">
    <property type="entry name" value="HIT"/>
    <property type="match status" value="1"/>
</dbReference>
<dbReference type="GO" id="GO:0003824">
    <property type="term" value="F:catalytic activity"/>
    <property type="evidence" value="ECO:0007669"/>
    <property type="project" value="InterPro"/>
</dbReference>
<dbReference type="AlphaFoldDB" id="A0AAU0UM09"/>
<evidence type="ECO:0000313" key="5">
    <source>
        <dbReference type="EMBL" id="WRO21271.1"/>
    </source>
</evidence>
<name>A0AAU0UM09_9FIRM</name>
<accession>A0AAU0UM09</accession>